<protein>
    <submittedName>
        <fullName evidence="3">Flagellar hook-length control protein FliK</fullName>
    </submittedName>
</protein>
<dbReference type="RefSeq" id="WP_179236284.1">
    <property type="nucleotide sequence ID" value="NZ_JACBNQ010000001.1"/>
</dbReference>
<keyword evidence="3" id="KW-0966">Cell projection</keyword>
<dbReference type="AlphaFoldDB" id="A0A974GV08"/>
<accession>A0A974GV08</accession>
<feature type="region of interest" description="Disordered" evidence="1">
    <location>
        <begin position="353"/>
        <end position="403"/>
    </location>
</feature>
<evidence type="ECO:0000259" key="2">
    <source>
        <dbReference type="Pfam" id="PF02120"/>
    </source>
</evidence>
<sequence>MNVNMDLNNILNQVQNNLHTNKSPVMGKDTFLAMLTNMMTDNSLNQPPVTMDNMEMNNDFMELLTGSGTDYLNLLNMNNIDINQVIADKDIFTSDEGKTEKPDAENILESSYLMQNYFNLIAPQIMGITENTTSNSDAYMLPELNNLQSLNHGIYENSFLNNGNTSYPNMGSSDIGAEEQGHNGVHNEKPALSPQAEKLISEIESRRNKLKNDINSNAEMLNFKVNKEIIPENNKIIQLSDESTQIKSQIVEQVRDNIVMLTEVNTGDGNTAKQVTMELYPRELGKVDIKMTMVDNKMTVEVKALNEETQKILASSADELLKTLNKTAETVNIVIKSNDSGQEHHLTNHYDKENQNNEYNRDDQNLDQDNKRRNEYFYDEDSKNSDDDTFSELMNSRGTIINQ</sequence>
<feature type="compositionally biased region" description="Basic and acidic residues" evidence="1">
    <location>
        <begin position="353"/>
        <end position="386"/>
    </location>
</feature>
<dbReference type="Gene3D" id="3.30.750.140">
    <property type="match status" value="1"/>
</dbReference>
<gene>
    <name evidence="3" type="ORF">HZF24_00410</name>
</gene>
<dbReference type="CDD" id="cd17470">
    <property type="entry name" value="T3SS_Flik_C"/>
    <property type="match status" value="1"/>
</dbReference>
<comment type="caution">
    <text evidence="3">The sequence shown here is derived from an EMBL/GenBank/DDBJ whole genome shotgun (WGS) entry which is preliminary data.</text>
</comment>
<organism evidence="3 4">
    <name type="scientific">Sedimentibacter hydroxybenzoicus DSM 7310</name>
    <dbReference type="NCBI Taxonomy" id="1123245"/>
    <lineage>
        <taxon>Bacteria</taxon>
        <taxon>Bacillati</taxon>
        <taxon>Bacillota</taxon>
        <taxon>Tissierellia</taxon>
        <taxon>Sedimentibacter</taxon>
    </lineage>
</organism>
<dbReference type="InterPro" id="IPR038610">
    <property type="entry name" value="FliK-like_C_sf"/>
</dbReference>
<keyword evidence="4" id="KW-1185">Reference proteome</keyword>
<dbReference type="EMBL" id="JACBNQ010000001">
    <property type="protein sequence ID" value="NYB72595.1"/>
    <property type="molecule type" value="Genomic_DNA"/>
</dbReference>
<evidence type="ECO:0000313" key="4">
    <source>
        <dbReference type="Proteomes" id="UP000611629"/>
    </source>
</evidence>
<keyword evidence="3" id="KW-0969">Cilium</keyword>
<name>A0A974GV08_SEDHY</name>
<evidence type="ECO:0000313" key="3">
    <source>
        <dbReference type="EMBL" id="NYB72595.1"/>
    </source>
</evidence>
<dbReference type="InterPro" id="IPR021136">
    <property type="entry name" value="Flagellar_hook_control-like_C"/>
</dbReference>
<feature type="compositionally biased region" description="Polar residues" evidence="1">
    <location>
        <begin position="392"/>
        <end position="403"/>
    </location>
</feature>
<evidence type="ECO:0000256" key="1">
    <source>
        <dbReference type="SAM" id="MobiDB-lite"/>
    </source>
</evidence>
<feature type="domain" description="Flagellar hook-length control protein-like C-terminal" evidence="2">
    <location>
        <begin position="266"/>
        <end position="341"/>
    </location>
</feature>
<reference evidence="3" key="1">
    <citation type="submission" date="2020-07" db="EMBL/GenBank/DDBJ databases">
        <title>Genomic analysis of a strain of Sedimentibacter Hydroxybenzoicus DSM7310.</title>
        <authorList>
            <person name="Ma S."/>
        </authorList>
    </citation>
    <scope>NUCLEOTIDE SEQUENCE</scope>
    <source>
        <strain evidence="3">DSM 7310</strain>
    </source>
</reference>
<proteinExistence type="predicted"/>
<dbReference type="Proteomes" id="UP000611629">
    <property type="component" value="Unassembled WGS sequence"/>
</dbReference>
<dbReference type="Pfam" id="PF02120">
    <property type="entry name" value="Flg_hook"/>
    <property type="match status" value="1"/>
</dbReference>
<keyword evidence="3" id="KW-0282">Flagellum</keyword>